<comment type="similarity">
    <text evidence="1">Belongs to the NmrA-type oxidoreductase family. Isoflavone reductase subfamily.</text>
</comment>
<dbReference type="AlphaFoldDB" id="M7T6Z3"/>
<gene>
    <name evidence="5" type="ORF">UCREL1_10613</name>
</gene>
<evidence type="ECO:0000256" key="1">
    <source>
        <dbReference type="ARBA" id="ARBA00005725"/>
    </source>
</evidence>
<sequence length="259" mass="29212">MYICITGKFGRCLATQLLKNPNISLRGYARDPTKVASFISSSPRVQLFQGEAYDDAQIQPFVKGCDVIVCAYLGDDKLMIEGQKKLIDVCEMRGVPRYIASDWCVDYTKLQLGDLFPKDPMKHVKAYLDTKQVVKGVHMLIGAFMDPILSPYYGVWDPESKTLRYWGEGNELLEATSYENSAEFTAAVAADPSAVGIQRFLGDSKTIKEIAESLEKVHGIKPKLERLGSLEDLKTRMHALRAEKPSNVFSYMSLYYLYY</sequence>
<dbReference type="HOGENOM" id="CLU_079104_1_1_1"/>
<evidence type="ECO:0000256" key="3">
    <source>
        <dbReference type="ARBA" id="ARBA00023002"/>
    </source>
</evidence>
<accession>M7T6Z3</accession>
<dbReference type="GO" id="GO:0016491">
    <property type="term" value="F:oxidoreductase activity"/>
    <property type="evidence" value="ECO:0007669"/>
    <property type="project" value="UniProtKB-KW"/>
</dbReference>
<keyword evidence="6" id="KW-1185">Reference proteome</keyword>
<dbReference type="PANTHER" id="PTHR47706:SF9">
    <property type="entry name" value="NMRA-LIKE DOMAIN-CONTAINING PROTEIN-RELATED"/>
    <property type="match status" value="1"/>
</dbReference>
<dbReference type="STRING" id="1287681.M7T6Z3"/>
<name>M7T6Z3_EUTLA</name>
<dbReference type="EMBL" id="KB707428">
    <property type="protein sequence ID" value="EMR62440.1"/>
    <property type="molecule type" value="Genomic_DNA"/>
</dbReference>
<feature type="domain" description="NAD(P)-binding" evidence="4">
    <location>
        <begin position="6"/>
        <end position="131"/>
    </location>
</feature>
<dbReference type="Proteomes" id="UP000012174">
    <property type="component" value="Unassembled WGS sequence"/>
</dbReference>
<dbReference type="InterPro" id="IPR036291">
    <property type="entry name" value="NAD(P)-bd_dom_sf"/>
</dbReference>
<reference evidence="6" key="1">
    <citation type="journal article" date="2013" name="Genome Announc.">
        <title>Draft genome sequence of the grapevine dieback fungus Eutypa lata UCR-EL1.</title>
        <authorList>
            <person name="Blanco-Ulate B."/>
            <person name="Rolshausen P.E."/>
            <person name="Cantu D."/>
        </authorList>
    </citation>
    <scope>NUCLEOTIDE SEQUENCE [LARGE SCALE GENOMIC DNA]</scope>
    <source>
        <strain evidence="6">UCR-EL1</strain>
    </source>
</reference>
<organism evidence="5 6">
    <name type="scientific">Eutypa lata (strain UCR-EL1)</name>
    <name type="common">Grapevine dieback disease fungus</name>
    <name type="synonym">Eutypa armeniacae</name>
    <dbReference type="NCBI Taxonomy" id="1287681"/>
    <lineage>
        <taxon>Eukaryota</taxon>
        <taxon>Fungi</taxon>
        <taxon>Dikarya</taxon>
        <taxon>Ascomycota</taxon>
        <taxon>Pezizomycotina</taxon>
        <taxon>Sordariomycetes</taxon>
        <taxon>Xylariomycetidae</taxon>
        <taxon>Xylariales</taxon>
        <taxon>Diatrypaceae</taxon>
        <taxon>Eutypa</taxon>
    </lineage>
</organism>
<dbReference type="InterPro" id="IPR051609">
    <property type="entry name" value="NmrA/Isoflavone_reductase-like"/>
</dbReference>
<keyword evidence="2" id="KW-0521">NADP</keyword>
<dbReference type="OrthoDB" id="419598at2759"/>
<dbReference type="KEGG" id="ela:UCREL1_10613"/>
<proteinExistence type="inferred from homology"/>
<dbReference type="SUPFAM" id="SSF51735">
    <property type="entry name" value="NAD(P)-binding Rossmann-fold domains"/>
    <property type="match status" value="1"/>
</dbReference>
<protein>
    <submittedName>
        <fullName evidence="5">Putative-like family protein</fullName>
    </submittedName>
</protein>
<dbReference type="PANTHER" id="PTHR47706">
    <property type="entry name" value="NMRA-LIKE FAMILY PROTEIN"/>
    <property type="match status" value="1"/>
</dbReference>
<evidence type="ECO:0000256" key="2">
    <source>
        <dbReference type="ARBA" id="ARBA00022857"/>
    </source>
</evidence>
<dbReference type="OMA" id="PMIHVKA"/>
<dbReference type="Pfam" id="PF13460">
    <property type="entry name" value="NAD_binding_10"/>
    <property type="match status" value="1"/>
</dbReference>
<evidence type="ECO:0000313" key="6">
    <source>
        <dbReference type="Proteomes" id="UP000012174"/>
    </source>
</evidence>
<evidence type="ECO:0000259" key="4">
    <source>
        <dbReference type="Pfam" id="PF13460"/>
    </source>
</evidence>
<evidence type="ECO:0000313" key="5">
    <source>
        <dbReference type="EMBL" id="EMR62440.1"/>
    </source>
</evidence>
<dbReference type="eggNOG" id="ENOG502S5YP">
    <property type="taxonomic scope" value="Eukaryota"/>
</dbReference>
<dbReference type="InterPro" id="IPR016040">
    <property type="entry name" value="NAD(P)-bd_dom"/>
</dbReference>
<dbReference type="Gene3D" id="3.40.50.720">
    <property type="entry name" value="NAD(P)-binding Rossmann-like Domain"/>
    <property type="match status" value="1"/>
</dbReference>
<keyword evidence="3" id="KW-0560">Oxidoreductase</keyword>